<keyword evidence="1" id="KW-0328">Glycosyltransferase</keyword>
<evidence type="ECO:0000313" key="4">
    <source>
        <dbReference type="Proteomes" id="UP000580839"/>
    </source>
</evidence>
<protein>
    <submittedName>
        <fullName evidence="3">Glycosyltransferase family 4 protein</fullName>
    </submittedName>
</protein>
<dbReference type="Pfam" id="PF13692">
    <property type="entry name" value="Glyco_trans_1_4"/>
    <property type="match status" value="1"/>
</dbReference>
<organism evidence="3 4">
    <name type="scientific">Eiseniibacteriota bacterium</name>
    <dbReference type="NCBI Taxonomy" id="2212470"/>
    <lineage>
        <taxon>Bacteria</taxon>
        <taxon>Candidatus Eiseniibacteriota</taxon>
    </lineage>
</organism>
<dbReference type="Proteomes" id="UP000580839">
    <property type="component" value="Unassembled WGS sequence"/>
</dbReference>
<evidence type="ECO:0000256" key="2">
    <source>
        <dbReference type="ARBA" id="ARBA00022679"/>
    </source>
</evidence>
<dbReference type="Gene3D" id="3.40.50.2000">
    <property type="entry name" value="Glycogen Phosphorylase B"/>
    <property type="match status" value="2"/>
</dbReference>
<comment type="caution">
    <text evidence="3">The sequence shown here is derived from an EMBL/GenBank/DDBJ whole genome shotgun (WGS) entry which is preliminary data.</text>
</comment>
<keyword evidence="2 3" id="KW-0808">Transferase</keyword>
<dbReference type="GO" id="GO:0016757">
    <property type="term" value="F:glycosyltransferase activity"/>
    <property type="evidence" value="ECO:0007669"/>
    <property type="project" value="UniProtKB-KW"/>
</dbReference>
<accession>A0A849ST21</accession>
<sequence length="364" mass="40401">MLEVVAFAPYPPSGASTRYRISQFQPALRSLGVQLDLMPLLDEPAFARLYEPGRVLAKSVDFGRALMRRWRQLAAAGRYDVAVVQRELWPILGEGATSRLERLQPRWVFDFDDAVFLPNVSRANRNFAWLKPRCQHSQLVAGASRVAAGNAWLAAWARSRRPERDPAEVEVIPTVVDTDAWAPRRRNAGPPRLVWIGSGSTVRYLDPLRPALMRLTRQHPGLELHVIGARFEAPELRVFEHRWSSATEIELAAACDIGLAPLDDDDWSRGKCGLKLLLYLSLGLAAVASPVGVHTEILADGANGRLAASPEAFELAIDELLQDRTHRHALGDAGRTTVEERYSLRVVAPRLAALLRTAAESSRH</sequence>
<dbReference type="EMBL" id="JABFRW010000128">
    <property type="protein sequence ID" value="NOT34530.1"/>
    <property type="molecule type" value="Genomic_DNA"/>
</dbReference>
<dbReference type="AlphaFoldDB" id="A0A849ST21"/>
<dbReference type="PANTHER" id="PTHR12526">
    <property type="entry name" value="GLYCOSYLTRANSFERASE"/>
    <property type="match status" value="1"/>
</dbReference>
<dbReference type="SUPFAM" id="SSF53756">
    <property type="entry name" value="UDP-Glycosyltransferase/glycogen phosphorylase"/>
    <property type="match status" value="1"/>
</dbReference>
<dbReference type="CDD" id="cd03801">
    <property type="entry name" value="GT4_PimA-like"/>
    <property type="match status" value="1"/>
</dbReference>
<evidence type="ECO:0000256" key="1">
    <source>
        <dbReference type="ARBA" id="ARBA00022676"/>
    </source>
</evidence>
<name>A0A849ST21_UNCEI</name>
<gene>
    <name evidence="3" type="ORF">HOP12_10210</name>
</gene>
<proteinExistence type="predicted"/>
<reference evidence="3 4" key="1">
    <citation type="submission" date="2020-04" db="EMBL/GenBank/DDBJ databases">
        <title>Metagenomic profiling of ammonia- and methane-oxidizing microorganisms in a Dutch drinking water treatment plant.</title>
        <authorList>
            <person name="Poghosyan L."/>
            <person name="Leucker S."/>
        </authorList>
    </citation>
    <scope>NUCLEOTIDE SEQUENCE [LARGE SCALE GENOMIC DNA]</scope>
    <source>
        <strain evidence="3">S-RSF-IL-03</strain>
    </source>
</reference>
<dbReference type="PANTHER" id="PTHR12526:SF510">
    <property type="entry name" value="D-INOSITOL 3-PHOSPHATE GLYCOSYLTRANSFERASE"/>
    <property type="match status" value="1"/>
</dbReference>
<evidence type="ECO:0000313" key="3">
    <source>
        <dbReference type="EMBL" id="NOT34530.1"/>
    </source>
</evidence>